<dbReference type="Gene3D" id="2.60.120.200">
    <property type="match status" value="1"/>
</dbReference>
<dbReference type="AlphaFoldDB" id="A0A1Y2F111"/>
<feature type="domain" description="GH16" evidence="3">
    <location>
        <begin position="210"/>
        <end position="459"/>
    </location>
</feature>
<dbReference type="Pfam" id="PF00722">
    <property type="entry name" value="Glyco_hydro_16"/>
    <property type="match status" value="1"/>
</dbReference>
<dbReference type="PANTHER" id="PTHR38121">
    <property type="entry name" value="GH16 DOMAIN-CONTAINING PROTEIN"/>
    <property type="match status" value="1"/>
</dbReference>
<dbReference type="Proteomes" id="UP000193467">
    <property type="component" value="Unassembled WGS sequence"/>
</dbReference>
<protein>
    <recommendedName>
        <fullName evidence="3">GH16 domain-containing protein</fullName>
    </recommendedName>
</protein>
<evidence type="ECO:0000259" key="3">
    <source>
        <dbReference type="PROSITE" id="PS51762"/>
    </source>
</evidence>
<dbReference type="GO" id="GO:0004553">
    <property type="term" value="F:hydrolase activity, hydrolyzing O-glycosyl compounds"/>
    <property type="evidence" value="ECO:0007669"/>
    <property type="project" value="InterPro"/>
</dbReference>
<evidence type="ECO:0000313" key="5">
    <source>
        <dbReference type="Proteomes" id="UP000193467"/>
    </source>
</evidence>
<reference evidence="4 5" key="1">
    <citation type="submission" date="2016-07" db="EMBL/GenBank/DDBJ databases">
        <title>Pervasive Adenine N6-methylation of Active Genes in Fungi.</title>
        <authorList>
            <consortium name="DOE Joint Genome Institute"/>
            <person name="Mondo S.J."/>
            <person name="Dannebaum R.O."/>
            <person name="Kuo R.C."/>
            <person name="Labutti K."/>
            <person name="Haridas S."/>
            <person name="Kuo A."/>
            <person name="Salamov A."/>
            <person name="Ahrendt S.R."/>
            <person name="Lipzen A."/>
            <person name="Sullivan W."/>
            <person name="Andreopoulos W.B."/>
            <person name="Clum A."/>
            <person name="Lindquist E."/>
            <person name="Daum C."/>
            <person name="Ramamoorthy G.K."/>
            <person name="Gryganskyi A."/>
            <person name="Culley D."/>
            <person name="Magnuson J.K."/>
            <person name="James T.Y."/>
            <person name="O'Malley M.A."/>
            <person name="Stajich J.E."/>
            <person name="Spatafora J.W."/>
            <person name="Visel A."/>
            <person name="Grigoriev I.V."/>
        </authorList>
    </citation>
    <scope>NUCLEOTIDE SEQUENCE [LARGE SCALE GENOMIC DNA]</scope>
    <source>
        <strain evidence="4 5">62-1032</strain>
    </source>
</reference>
<dbReference type="STRING" id="106004.A0A1Y2F111"/>
<dbReference type="GO" id="GO:0005975">
    <property type="term" value="P:carbohydrate metabolic process"/>
    <property type="evidence" value="ECO:0007669"/>
    <property type="project" value="InterPro"/>
</dbReference>
<keyword evidence="2" id="KW-1133">Transmembrane helix</keyword>
<evidence type="ECO:0000256" key="2">
    <source>
        <dbReference type="SAM" id="Phobius"/>
    </source>
</evidence>
<feature type="transmembrane region" description="Helical" evidence="2">
    <location>
        <begin position="40"/>
        <end position="61"/>
    </location>
</feature>
<dbReference type="EMBL" id="MCGR01000032">
    <property type="protein sequence ID" value="ORY77184.1"/>
    <property type="molecule type" value="Genomic_DNA"/>
</dbReference>
<keyword evidence="2" id="KW-0472">Membrane</keyword>
<comment type="caution">
    <text evidence="4">The sequence shown here is derived from an EMBL/GenBank/DDBJ whole genome shotgun (WGS) entry which is preliminary data.</text>
</comment>
<evidence type="ECO:0000313" key="4">
    <source>
        <dbReference type="EMBL" id="ORY77184.1"/>
    </source>
</evidence>
<keyword evidence="2" id="KW-0812">Transmembrane</keyword>
<sequence>MGRHSSDSSSDESRQEKGLLSSDDEGDDEDLKSSSGSRQWIWWIVGAGILALVVAVLIYLYSNGTLGGSSSSDSSSSASAADDTTASVTGGDSAGGDDATSAAGGAGTTAAAAGAGSATEKSSVTAGGSSATKATGAGATATGAATATGTGGTTAGGATATNAAQPTTTAQTTSSLDTATLPIFTAVVGINNPTTTAAATTTTASVTATYDWPGSASTAPSETPSAATTLHIDFSTYDSVDTSLKDFLGNAGFQLADWSVKTDYPLDYAYTSDNVAVTDGALQLSVPKVDDGATSSTGGHIYTTATDVGYGFFTTRARLTSVEGIRQTITYTSSDYSGIDCGMRSSFYSSTGGVRGVTPGVALTVQNLTSASMSFNDYRDDPSDAFHDYGVYWAPGLVQFFIDKEEYQTIDFHTPTIPGTIHWAAFTVGDVNSQFTRGPPSDTAIYQIEWINGWYLDTGET</sequence>
<feature type="compositionally biased region" description="Low complexity" evidence="1">
    <location>
        <begin position="68"/>
        <end position="148"/>
    </location>
</feature>
<dbReference type="PROSITE" id="PS51762">
    <property type="entry name" value="GH16_2"/>
    <property type="match status" value="1"/>
</dbReference>
<dbReference type="OrthoDB" id="25131at2759"/>
<dbReference type="InParanoid" id="A0A1Y2F111"/>
<feature type="region of interest" description="Disordered" evidence="1">
    <location>
        <begin position="68"/>
        <end position="152"/>
    </location>
</feature>
<dbReference type="CDD" id="cd00413">
    <property type="entry name" value="Glyco_hydrolase_16"/>
    <property type="match status" value="1"/>
</dbReference>
<dbReference type="SUPFAM" id="SSF49899">
    <property type="entry name" value="Concanavalin A-like lectins/glucanases"/>
    <property type="match status" value="1"/>
</dbReference>
<feature type="region of interest" description="Disordered" evidence="1">
    <location>
        <begin position="1"/>
        <end position="33"/>
    </location>
</feature>
<feature type="compositionally biased region" description="Basic and acidic residues" evidence="1">
    <location>
        <begin position="1"/>
        <end position="17"/>
    </location>
</feature>
<dbReference type="PANTHER" id="PTHR38121:SF2">
    <property type="entry name" value="ACYLTRANSFERASE 3 DOMAIN-CONTAINING PROTEIN"/>
    <property type="match status" value="1"/>
</dbReference>
<keyword evidence="5" id="KW-1185">Reference proteome</keyword>
<dbReference type="InterPro" id="IPR000757">
    <property type="entry name" value="Beta-glucanase-like"/>
</dbReference>
<evidence type="ECO:0000256" key="1">
    <source>
        <dbReference type="SAM" id="MobiDB-lite"/>
    </source>
</evidence>
<name>A0A1Y2F111_9BASI</name>
<organism evidence="4 5">
    <name type="scientific">Leucosporidium creatinivorum</name>
    <dbReference type="NCBI Taxonomy" id="106004"/>
    <lineage>
        <taxon>Eukaryota</taxon>
        <taxon>Fungi</taxon>
        <taxon>Dikarya</taxon>
        <taxon>Basidiomycota</taxon>
        <taxon>Pucciniomycotina</taxon>
        <taxon>Microbotryomycetes</taxon>
        <taxon>Leucosporidiales</taxon>
        <taxon>Leucosporidium</taxon>
    </lineage>
</organism>
<accession>A0A1Y2F111</accession>
<proteinExistence type="predicted"/>
<dbReference type="InterPro" id="IPR013320">
    <property type="entry name" value="ConA-like_dom_sf"/>
</dbReference>
<gene>
    <name evidence="4" type="ORF">BCR35DRAFT_305448</name>
</gene>